<dbReference type="Pfam" id="PF00903">
    <property type="entry name" value="Glyoxalase"/>
    <property type="match status" value="1"/>
</dbReference>
<dbReference type="SUPFAM" id="SSF54593">
    <property type="entry name" value="Glyoxalase/Bleomycin resistance protein/Dihydroxybiphenyl dioxygenase"/>
    <property type="match status" value="1"/>
</dbReference>
<dbReference type="Proteomes" id="UP000028981">
    <property type="component" value="Unassembled WGS sequence"/>
</dbReference>
<evidence type="ECO:0000313" key="3">
    <source>
        <dbReference type="Proteomes" id="UP000028981"/>
    </source>
</evidence>
<dbReference type="InterPro" id="IPR004360">
    <property type="entry name" value="Glyas_Fos-R_dOase_dom"/>
</dbReference>
<sequence length="125" mass="13487">MRFASVRVVTNDVDALKAFYSRLTGIAPTDLAPGFSEIRLEGCTLAISSTDIINRVNAGAIVPSANRSSMIELEVSDVEAVRAQMAIIEPDAIVQQPATMPWGNVSMLLRDPDGAVVNIFSRPKR</sequence>
<protein>
    <submittedName>
        <fullName evidence="2">Glyoxalase</fullName>
    </submittedName>
</protein>
<dbReference type="STRING" id="46914.JP75_16810"/>
<evidence type="ECO:0000259" key="1">
    <source>
        <dbReference type="PROSITE" id="PS51819"/>
    </source>
</evidence>
<name>A0A087M034_9HYPH</name>
<proteinExistence type="predicted"/>
<reference evidence="2 3" key="1">
    <citation type="submission" date="2014-08" db="EMBL/GenBank/DDBJ databases">
        <authorList>
            <person name="Hassan Y.I."/>
            <person name="Lepp D."/>
            <person name="Zhou T."/>
        </authorList>
    </citation>
    <scope>NUCLEOTIDE SEQUENCE [LARGE SCALE GENOMIC DNA]</scope>
    <source>
        <strain evidence="2 3">IFO13584</strain>
    </source>
</reference>
<dbReference type="RefSeq" id="WP_035084934.1">
    <property type="nucleotide sequence ID" value="NZ_JQGC01000015.1"/>
</dbReference>
<evidence type="ECO:0000313" key="2">
    <source>
        <dbReference type="EMBL" id="KFL30237.1"/>
    </source>
</evidence>
<dbReference type="OrthoDB" id="9798201at2"/>
<organism evidence="2 3">
    <name type="scientific">Devosia riboflavina</name>
    <dbReference type="NCBI Taxonomy" id="46914"/>
    <lineage>
        <taxon>Bacteria</taxon>
        <taxon>Pseudomonadati</taxon>
        <taxon>Pseudomonadota</taxon>
        <taxon>Alphaproteobacteria</taxon>
        <taxon>Hyphomicrobiales</taxon>
        <taxon>Devosiaceae</taxon>
        <taxon>Devosia</taxon>
    </lineage>
</organism>
<dbReference type="AlphaFoldDB" id="A0A087M034"/>
<comment type="caution">
    <text evidence="2">The sequence shown here is derived from an EMBL/GenBank/DDBJ whole genome shotgun (WGS) entry which is preliminary data.</text>
</comment>
<dbReference type="PROSITE" id="PS51819">
    <property type="entry name" value="VOC"/>
    <property type="match status" value="1"/>
</dbReference>
<dbReference type="Gene3D" id="3.10.180.10">
    <property type="entry name" value="2,3-Dihydroxybiphenyl 1,2-Dioxygenase, domain 1"/>
    <property type="match status" value="1"/>
</dbReference>
<dbReference type="EMBL" id="JQGC01000015">
    <property type="protein sequence ID" value="KFL30237.1"/>
    <property type="molecule type" value="Genomic_DNA"/>
</dbReference>
<gene>
    <name evidence="2" type="ORF">JP75_16810</name>
</gene>
<keyword evidence="3" id="KW-1185">Reference proteome</keyword>
<accession>A0A087M034</accession>
<feature type="domain" description="VOC" evidence="1">
    <location>
        <begin position="2"/>
        <end position="122"/>
    </location>
</feature>
<dbReference type="InterPro" id="IPR029068">
    <property type="entry name" value="Glyas_Bleomycin-R_OHBP_Dase"/>
</dbReference>
<dbReference type="InterPro" id="IPR037523">
    <property type="entry name" value="VOC_core"/>
</dbReference>